<dbReference type="InterPro" id="IPR001173">
    <property type="entry name" value="Glyco_trans_2-like"/>
</dbReference>
<dbReference type="EMBL" id="JBHSAJ010000001">
    <property type="protein sequence ID" value="MFC3933110.1"/>
    <property type="molecule type" value="Genomic_DNA"/>
</dbReference>
<dbReference type="GO" id="GO:0016757">
    <property type="term" value="F:glycosyltransferase activity"/>
    <property type="evidence" value="ECO:0007669"/>
    <property type="project" value="UniProtKB-KW"/>
</dbReference>
<evidence type="ECO:0000256" key="7">
    <source>
        <dbReference type="SAM" id="Phobius"/>
    </source>
</evidence>
<name>A0ABV8D470_9BURK</name>
<dbReference type="SUPFAM" id="SSF53448">
    <property type="entry name" value="Nucleotide-diphospho-sugar transferases"/>
    <property type="match status" value="1"/>
</dbReference>
<evidence type="ECO:0000313" key="10">
    <source>
        <dbReference type="Proteomes" id="UP001595693"/>
    </source>
</evidence>
<evidence type="ECO:0000256" key="6">
    <source>
        <dbReference type="ARBA" id="ARBA00023136"/>
    </source>
</evidence>
<dbReference type="InterPro" id="IPR029044">
    <property type="entry name" value="Nucleotide-diphossugar_trans"/>
</dbReference>
<feature type="transmembrane region" description="Helical" evidence="7">
    <location>
        <begin position="230"/>
        <end position="251"/>
    </location>
</feature>
<accession>A0ABV8D470</accession>
<dbReference type="CDD" id="cd04187">
    <property type="entry name" value="DPM1_like_bac"/>
    <property type="match status" value="1"/>
</dbReference>
<dbReference type="Proteomes" id="UP001595693">
    <property type="component" value="Unassembled WGS sequence"/>
</dbReference>
<dbReference type="Pfam" id="PF00535">
    <property type="entry name" value="Glycos_transf_2"/>
    <property type="match status" value="1"/>
</dbReference>
<protein>
    <submittedName>
        <fullName evidence="9">Glycosyltransferase family 2 protein</fullName>
        <ecNumber evidence="9">2.4.-.-</ecNumber>
    </submittedName>
</protein>
<proteinExistence type="predicted"/>
<dbReference type="PANTHER" id="PTHR48090:SF1">
    <property type="entry name" value="PROPHAGE BACTOPRENOL GLUCOSYL TRANSFERASE HOMOLOG"/>
    <property type="match status" value="1"/>
</dbReference>
<reference evidence="10" key="1">
    <citation type="journal article" date="2019" name="Int. J. Syst. Evol. Microbiol.">
        <title>The Global Catalogue of Microorganisms (GCM) 10K type strain sequencing project: providing services to taxonomists for standard genome sequencing and annotation.</title>
        <authorList>
            <consortium name="The Broad Institute Genomics Platform"/>
            <consortium name="The Broad Institute Genome Sequencing Center for Infectious Disease"/>
            <person name="Wu L."/>
            <person name="Ma J."/>
        </authorList>
    </citation>
    <scope>NUCLEOTIDE SEQUENCE [LARGE SCALE GENOMIC DNA]</scope>
    <source>
        <strain evidence="10">CCUG 2113</strain>
    </source>
</reference>
<evidence type="ECO:0000256" key="4">
    <source>
        <dbReference type="ARBA" id="ARBA00022692"/>
    </source>
</evidence>
<keyword evidence="2 9" id="KW-0328">Glycosyltransferase</keyword>
<gene>
    <name evidence="9" type="ORF">ACFOW3_00560</name>
</gene>
<dbReference type="PANTHER" id="PTHR48090">
    <property type="entry name" value="UNDECAPRENYL-PHOSPHATE 4-DEOXY-4-FORMAMIDO-L-ARABINOSE TRANSFERASE-RELATED"/>
    <property type="match status" value="1"/>
</dbReference>
<evidence type="ECO:0000256" key="5">
    <source>
        <dbReference type="ARBA" id="ARBA00022989"/>
    </source>
</evidence>
<keyword evidence="6 7" id="KW-0472">Membrane</keyword>
<keyword evidence="3 9" id="KW-0808">Transferase</keyword>
<keyword evidence="4 7" id="KW-0812">Transmembrane</keyword>
<comment type="caution">
    <text evidence="9">The sequence shown here is derived from an EMBL/GenBank/DDBJ whole genome shotgun (WGS) entry which is preliminary data.</text>
</comment>
<evidence type="ECO:0000256" key="3">
    <source>
        <dbReference type="ARBA" id="ARBA00022679"/>
    </source>
</evidence>
<sequence>MHPEISVVIPVYCEEAGIRFTLREVEKFLAVSASTWEIVVVDDGSKDNTWNEITAISQTMARLRGLRLSRNFGKEAAVSAGLEAARGKAVIIMDGDMQHPPSLLPTMIETWRTGEFDIVEAVKSSRGDESSLSAARAKLFYLILRAFSGHDLNGASDYKLLDQRVIEAYRTMKERNVFFRGMISWMGFRSTQIPFEVEPRIAGDSGWSVFGLIRLAAVAVTSFSTFPLHLITIFGVLFFAFSVMLGMHTVYMKLSGAAINGFTTVILLLLIIGSSLMIGLGIIGEYLARIYDEVKQRPRYIVSQKLPLNQPDNPASP</sequence>
<dbReference type="EC" id="2.4.-.-" evidence="9"/>
<dbReference type="Gene3D" id="3.90.550.10">
    <property type="entry name" value="Spore Coat Polysaccharide Biosynthesis Protein SpsA, Chain A"/>
    <property type="match status" value="1"/>
</dbReference>
<feature type="domain" description="Glycosyltransferase 2-like" evidence="8">
    <location>
        <begin position="6"/>
        <end position="129"/>
    </location>
</feature>
<organism evidence="9 10">
    <name type="scientific">Acidovorax facilis</name>
    <dbReference type="NCBI Taxonomy" id="12917"/>
    <lineage>
        <taxon>Bacteria</taxon>
        <taxon>Pseudomonadati</taxon>
        <taxon>Pseudomonadota</taxon>
        <taxon>Betaproteobacteria</taxon>
        <taxon>Burkholderiales</taxon>
        <taxon>Comamonadaceae</taxon>
        <taxon>Acidovorax</taxon>
    </lineage>
</organism>
<keyword evidence="10" id="KW-1185">Reference proteome</keyword>
<evidence type="ECO:0000313" key="9">
    <source>
        <dbReference type="EMBL" id="MFC3933110.1"/>
    </source>
</evidence>
<evidence type="ECO:0000256" key="2">
    <source>
        <dbReference type="ARBA" id="ARBA00022676"/>
    </source>
</evidence>
<comment type="subcellular location">
    <subcellularLocation>
        <location evidence="1">Membrane</location>
        <topology evidence="1">Multi-pass membrane protein</topology>
    </subcellularLocation>
</comment>
<keyword evidence="5 7" id="KW-1133">Transmembrane helix</keyword>
<dbReference type="InterPro" id="IPR050256">
    <property type="entry name" value="Glycosyltransferase_2"/>
</dbReference>
<evidence type="ECO:0000259" key="8">
    <source>
        <dbReference type="Pfam" id="PF00535"/>
    </source>
</evidence>
<feature type="transmembrane region" description="Helical" evidence="7">
    <location>
        <begin position="257"/>
        <end position="288"/>
    </location>
</feature>
<dbReference type="RefSeq" id="WP_082437676.1">
    <property type="nucleotide sequence ID" value="NZ_CP192460.1"/>
</dbReference>
<evidence type="ECO:0000256" key="1">
    <source>
        <dbReference type="ARBA" id="ARBA00004141"/>
    </source>
</evidence>